<dbReference type="STRING" id="2656787.A0A370TDA9"/>
<dbReference type="Gene3D" id="3.40.50.2000">
    <property type="entry name" value="Glycogen Phosphorylase B"/>
    <property type="match status" value="2"/>
</dbReference>
<dbReference type="RefSeq" id="XP_031866136.1">
    <property type="nucleotide sequence ID" value="XM_032017493.1"/>
</dbReference>
<evidence type="ECO:0000313" key="2">
    <source>
        <dbReference type="EMBL" id="RDL32414.1"/>
    </source>
</evidence>
<evidence type="ECO:0000256" key="1">
    <source>
        <dbReference type="SAM" id="MobiDB-lite"/>
    </source>
</evidence>
<dbReference type="InterPro" id="IPR050426">
    <property type="entry name" value="Glycosyltransferase_28"/>
</dbReference>
<protein>
    <submittedName>
        <fullName evidence="2">Uncharacterized protein</fullName>
    </submittedName>
</protein>
<reference evidence="2 3" key="1">
    <citation type="journal article" date="2018" name="IMA Fungus">
        <title>IMA Genome-F 9: Draft genome sequence of Annulohypoxylon stygium, Aspergillus mulundensis, Berkeleyomyces basicola (syn. Thielaviopsis basicola), Ceratocystis smalleyi, two Cercospora beticola strains, Coleophoma cylindrospora, Fusarium fracticaudum, Phialophora cf. hyalina, and Morchella septimelata.</title>
        <authorList>
            <person name="Wingfield B.D."/>
            <person name="Bills G.F."/>
            <person name="Dong Y."/>
            <person name="Huang W."/>
            <person name="Nel W.J."/>
            <person name="Swalarsk-Parry B.S."/>
            <person name="Vaghefi N."/>
            <person name="Wilken P.M."/>
            <person name="An Z."/>
            <person name="de Beer Z.W."/>
            <person name="De Vos L."/>
            <person name="Chen L."/>
            <person name="Duong T.A."/>
            <person name="Gao Y."/>
            <person name="Hammerbacher A."/>
            <person name="Kikkert J.R."/>
            <person name="Li Y."/>
            <person name="Li H."/>
            <person name="Li K."/>
            <person name="Li Q."/>
            <person name="Liu X."/>
            <person name="Ma X."/>
            <person name="Naidoo K."/>
            <person name="Pethybridge S.J."/>
            <person name="Sun J."/>
            <person name="Steenkamp E.T."/>
            <person name="van der Nest M.A."/>
            <person name="van Wyk S."/>
            <person name="Wingfield M.J."/>
            <person name="Xiong C."/>
            <person name="Yue Q."/>
            <person name="Zhang X."/>
        </authorList>
    </citation>
    <scope>NUCLEOTIDE SEQUENCE [LARGE SCALE GENOMIC DNA]</scope>
    <source>
        <strain evidence="2 3">BP 5553</strain>
    </source>
</reference>
<dbReference type="AlphaFoldDB" id="A0A370TDA9"/>
<evidence type="ECO:0000313" key="3">
    <source>
        <dbReference type="Proteomes" id="UP000254866"/>
    </source>
</evidence>
<dbReference type="PANTHER" id="PTHR48050">
    <property type="entry name" value="STEROL 3-BETA-GLUCOSYLTRANSFERASE"/>
    <property type="match status" value="1"/>
</dbReference>
<dbReference type="GeneID" id="43601719"/>
<keyword evidence="3" id="KW-1185">Reference proteome</keyword>
<accession>A0A370TDA9</accession>
<gene>
    <name evidence="2" type="ORF">BP5553_08870</name>
</gene>
<dbReference type="PANTHER" id="PTHR48050:SF13">
    <property type="entry name" value="STEROL 3-BETA-GLUCOSYLTRANSFERASE UGT80A2"/>
    <property type="match status" value="1"/>
</dbReference>
<dbReference type="Proteomes" id="UP000254866">
    <property type="component" value="Unassembled WGS sequence"/>
</dbReference>
<name>A0A370TDA9_9HELO</name>
<comment type="caution">
    <text evidence="2">The sequence shown here is derived from an EMBL/GenBank/DDBJ whole genome shotgun (WGS) entry which is preliminary data.</text>
</comment>
<sequence>MASDPPSAYSEAREQPLTDDPAPVYNELIATVDTDTRIVQHLEQIQFAAQQQQPHESQTPAYKSSYLDGKAEPPHYFNIAIHVGNYGHRVRLAIHGTLIVEENGLEFFDIGGDSAQPMAFMVKSPGFIPGMEQLKAGDVGKRRKDIAEILQSCWKPCASVDEVKEDEIRSPKETENSAAYNVYHAMATNLAFSYRSSALIPKPKDWGPHISISSFYFLSFASNYQPDSELANFLASGPAPVYIGFGSIVVDDPNAMTQLIFDAVRKKGQRALVSKG</sequence>
<feature type="region of interest" description="Disordered" evidence="1">
    <location>
        <begin position="1"/>
        <end position="23"/>
    </location>
</feature>
<dbReference type="EMBL" id="NPIC01000010">
    <property type="protein sequence ID" value="RDL32414.1"/>
    <property type="molecule type" value="Genomic_DNA"/>
</dbReference>
<proteinExistence type="predicted"/>
<dbReference type="SUPFAM" id="SSF53756">
    <property type="entry name" value="UDP-Glycosyltransferase/glycogen phosphorylase"/>
    <property type="match status" value="1"/>
</dbReference>
<dbReference type="OrthoDB" id="5835829at2759"/>
<organism evidence="2 3">
    <name type="scientific">Venustampulla echinocandica</name>
    <dbReference type="NCBI Taxonomy" id="2656787"/>
    <lineage>
        <taxon>Eukaryota</taxon>
        <taxon>Fungi</taxon>
        <taxon>Dikarya</taxon>
        <taxon>Ascomycota</taxon>
        <taxon>Pezizomycotina</taxon>
        <taxon>Leotiomycetes</taxon>
        <taxon>Helotiales</taxon>
        <taxon>Pleuroascaceae</taxon>
        <taxon>Venustampulla</taxon>
    </lineage>
</organism>